<protein>
    <submittedName>
        <fullName evidence="4">Phage-related tail fiber protein-like protein</fullName>
    </submittedName>
</protein>
<accession>A0A0P9MNT1</accession>
<dbReference type="PANTHER" id="PTHR35191">
    <property type="entry name" value="PROPHAGE SIDE TAIL FIBER PROTEIN HOMOLOG STFQ-RELATED"/>
    <property type="match status" value="1"/>
</dbReference>
<name>A0A0P9MNT1_PSESX</name>
<dbReference type="Pfam" id="PF21722">
    <property type="entry name" value="Gly_rich_2"/>
    <property type="match status" value="1"/>
</dbReference>
<feature type="domain" description="Phage tail fibre protein N-terminal" evidence="2">
    <location>
        <begin position="6"/>
        <end position="152"/>
    </location>
</feature>
<dbReference type="PATRIC" id="fig|264450.4.peg.2907"/>
<dbReference type="EMBL" id="LJQD01000512">
    <property type="protein sequence ID" value="KPW90227.1"/>
    <property type="molecule type" value="Genomic_DNA"/>
</dbReference>
<feature type="region of interest" description="Disordered" evidence="1">
    <location>
        <begin position="955"/>
        <end position="1007"/>
    </location>
</feature>
<evidence type="ECO:0000313" key="4">
    <source>
        <dbReference type="EMBL" id="KPW90227.1"/>
    </source>
</evidence>
<sequence length="1041" mass="104285">MIDQNSQFYAILTNIGVAKQANADALGIAWKITHMGVGDANGADPQPDANQKTLTNEWRRAPLNQLTQDPANPAIIIAEQVIPAEVGGKWIREIGLYDADGDLVAIANCAPSFKPLLAQGSGRTQVVRMNLIVSNSASVELKIDPSVVLATREFVTSELARQDFKHSVLVATTANLALNGLQTIDGVAVPAGRRVLVIKQTAARENGIWVTAAGAWARASDADTDPRVTPGLLVHVEQGTLNGDSGWQLVTDGTISLGVTPLAFEMAWGRTGVEAGTYRSVTVDKYGRVMAASNPTTVAGYGLTDVYTKAQVDSALAAKANLVSPVLTGTPKAPTPASTTNTDQIATTAFVQQLFAVLVGAAPETLNQINEIAAALGNDANFSTTMMNALALRATIASPVFTGDPRAPTPALTDNDNSISTTGFVRGVLALFGIGTDSAQLLLDANDAPLSGMFRMASTGLNIPASANATLICARYNNGGALQIFAALAGAGGYPSVFWRTQAAGGWTTWREFAPTDSPALTGSPTAPTPSVVDSSNRIATMSALWNVLGTYNIGTLAPVALVLTSNSDWAKPGGWSGYINVGASKANGVTVPLDSGGGSPGYGMWCITGRRDNSNGYSGIFTDYSNGKTWTASAAVGGNGPVFTELLTADSPVFKGTPKGPTPDTNTAGNQLVTQDFVRNWARKFIGVGVGVSAATYSVSPAQNGCWFNITSPNANIALPAATTVPDGTTFLFRNSAGNASVTLTVPSGNILTGVSGLTLVLAPFEMIELASSGTSYWAVNRCSMMQLARVDSPALIGTPTTSTPAPGDASKQIINAEFLRSELSRMKSIIRFTANGNWTCPDGVTTVWVSASGGGGGGGSGGGLSQPGAGGGGGGNAGQFVLAEPITVVPGTVYAITIGGGGAAGATAASGTAGKNGGAGGVTRFGTLLALAAGGGGAGGDITTGAGGSAASLGAGGGSDGTDARGQYMGGDGGPGGPGPFGTAGGRGRAGAGSGGTGRTGSGFGGGGGGGGAGYGTAGGTANGGAGSPGLPGILILEY</sequence>
<dbReference type="InterPro" id="IPR051934">
    <property type="entry name" value="Phage_Tail_Fiber_Structural"/>
</dbReference>
<organism evidence="4 5">
    <name type="scientific">Pseudomonas syringae pv. castaneae</name>
    <dbReference type="NCBI Taxonomy" id="264450"/>
    <lineage>
        <taxon>Bacteria</taxon>
        <taxon>Pseudomonadati</taxon>
        <taxon>Pseudomonadota</taxon>
        <taxon>Gammaproteobacteria</taxon>
        <taxon>Pseudomonadales</taxon>
        <taxon>Pseudomonadaceae</taxon>
        <taxon>Pseudomonas</taxon>
        <taxon>Pseudomonas syringae</taxon>
    </lineage>
</organism>
<evidence type="ECO:0000259" key="2">
    <source>
        <dbReference type="Pfam" id="PF12571"/>
    </source>
</evidence>
<dbReference type="PANTHER" id="PTHR35191:SF1">
    <property type="entry name" value="PROPHAGE SIDE TAIL FIBER PROTEIN HOMOLOG STFQ-RELATED"/>
    <property type="match status" value="1"/>
</dbReference>
<dbReference type="AlphaFoldDB" id="A0A0P9MNT1"/>
<dbReference type="CDD" id="cd19958">
    <property type="entry name" value="pyocin_knob"/>
    <property type="match status" value="1"/>
</dbReference>
<gene>
    <name evidence="4" type="ORF">ALO79_02404</name>
</gene>
<reference evidence="4 5" key="1">
    <citation type="submission" date="2015-09" db="EMBL/GenBank/DDBJ databases">
        <title>Genome announcement of multiple Pseudomonas syringae strains.</title>
        <authorList>
            <person name="Thakur S."/>
            <person name="Wang P.W."/>
            <person name="Gong Y."/>
            <person name="Weir B.S."/>
            <person name="Guttman D.S."/>
        </authorList>
    </citation>
    <scope>NUCLEOTIDE SEQUENCE [LARGE SCALE GENOMIC DNA]</scope>
    <source>
        <strain evidence="4 5">ICMP9419</strain>
    </source>
</reference>
<dbReference type="Proteomes" id="UP000050381">
    <property type="component" value="Unassembled WGS sequence"/>
</dbReference>
<dbReference type="RefSeq" id="WP_057433895.1">
    <property type="nucleotide sequence ID" value="NZ_LJQD01000512.1"/>
</dbReference>
<dbReference type="InterPro" id="IPR049304">
    <property type="entry name" value="Gly_rich_dom"/>
</dbReference>
<evidence type="ECO:0000313" key="5">
    <source>
        <dbReference type="Proteomes" id="UP000050381"/>
    </source>
</evidence>
<comment type="caution">
    <text evidence="4">The sequence shown here is derived from an EMBL/GenBank/DDBJ whole genome shotgun (WGS) entry which is preliminary data.</text>
</comment>
<dbReference type="InterPro" id="IPR022225">
    <property type="entry name" value="Phage_tail_fibre_N"/>
</dbReference>
<evidence type="ECO:0000259" key="3">
    <source>
        <dbReference type="Pfam" id="PF21722"/>
    </source>
</evidence>
<feature type="compositionally biased region" description="Gly residues" evidence="1">
    <location>
        <begin position="970"/>
        <end position="1007"/>
    </location>
</feature>
<proteinExistence type="predicted"/>
<dbReference type="Pfam" id="PF12571">
    <property type="entry name" value="Phage_tail_fib"/>
    <property type="match status" value="1"/>
</dbReference>
<feature type="domain" description="Glycine-rich" evidence="3">
    <location>
        <begin position="839"/>
        <end position="1032"/>
    </location>
</feature>
<evidence type="ECO:0000256" key="1">
    <source>
        <dbReference type="SAM" id="MobiDB-lite"/>
    </source>
</evidence>